<protein>
    <submittedName>
        <fullName evidence="1">Uncharacterized protein</fullName>
    </submittedName>
</protein>
<dbReference type="EMBL" id="NMUH01008972">
    <property type="protein sequence ID" value="MQM19509.1"/>
    <property type="molecule type" value="Genomic_DNA"/>
</dbReference>
<proteinExistence type="predicted"/>
<keyword evidence="2" id="KW-1185">Reference proteome</keyword>
<gene>
    <name evidence="1" type="ORF">Taro_052514</name>
</gene>
<dbReference type="OrthoDB" id="1305595at2759"/>
<organism evidence="1 2">
    <name type="scientific">Colocasia esculenta</name>
    <name type="common">Wild taro</name>
    <name type="synonym">Arum esculentum</name>
    <dbReference type="NCBI Taxonomy" id="4460"/>
    <lineage>
        <taxon>Eukaryota</taxon>
        <taxon>Viridiplantae</taxon>
        <taxon>Streptophyta</taxon>
        <taxon>Embryophyta</taxon>
        <taxon>Tracheophyta</taxon>
        <taxon>Spermatophyta</taxon>
        <taxon>Magnoliopsida</taxon>
        <taxon>Liliopsida</taxon>
        <taxon>Araceae</taxon>
        <taxon>Aroideae</taxon>
        <taxon>Colocasieae</taxon>
        <taxon>Colocasia</taxon>
    </lineage>
</organism>
<accession>A0A843XIU7</accession>
<dbReference type="AlphaFoldDB" id="A0A843XIU7"/>
<name>A0A843XIU7_COLES</name>
<dbReference type="InterPro" id="IPR004252">
    <property type="entry name" value="Probable_transposase_24"/>
</dbReference>
<dbReference type="Pfam" id="PF03004">
    <property type="entry name" value="Transposase_24"/>
    <property type="match status" value="1"/>
</dbReference>
<sequence>SPDLTHWRERTPTYIRRDYRQGLCNIRAANPEASKHTSDATHQSRLEKEIKRPLTFQEVLYKMHKKKGTDQYISNKAQEVVKSYGQQMIDKYVREEEEPQLDPKVWVAASGAPKKGHVYGFGHSMNMRRVLSNASSSGLQETNAFTTPGALGTTTSEMMGFIRDEISSLTLSSSPYDAYAGV</sequence>
<feature type="non-terminal residue" evidence="1">
    <location>
        <position position="1"/>
    </location>
</feature>
<evidence type="ECO:0000313" key="1">
    <source>
        <dbReference type="EMBL" id="MQM19509.1"/>
    </source>
</evidence>
<evidence type="ECO:0000313" key="2">
    <source>
        <dbReference type="Proteomes" id="UP000652761"/>
    </source>
</evidence>
<comment type="caution">
    <text evidence="1">The sequence shown here is derived from an EMBL/GenBank/DDBJ whole genome shotgun (WGS) entry which is preliminary data.</text>
</comment>
<reference evidence="1" key="1">
    <citation type="submission" date="2017-07" db="EMBL/GenBank/DDBJ databases">
        <title>Taro Niue Genome Assembly and Annotation.</title>
        <authorList>
            <person name="Atibalentja N."/>
            <person name="Keating K."/>
            <person name="Fields C.J."/>
        </authorList>
    </citation>
    <scope>NUCLEOTIDE SEQUENCE</scope>
    <source>
        <strain evidence="1">Niue_2</strain>
        <tissue evidence="1">Leaf</tissue>
    </source>
</reference>
<dbReference type="Proteomes" id="UP000652761">
    <property type="component" value="Unassembled WGS sequence"/>
</dbReference>